<evidence type="ECO:0000256" key="1">
    <source>
        <dbReference type="SAM" id="Phobius"/>
    </source>
</evidence>
<evidence type="ECO:0000313" key="4">
    <source>
        <dbReference type="Proteomes" id="UP000094067"/>
    </source>
</evidence>
<dbReference type="InterPro" id="IPR026870">
    <property type="entry name" value="Zinc_ribbon_dom"/>
</dbReference>
<feature type="domain" description="Zinc-ribbon" evidence="2">
    <location>
        <begin position="9"/>
        <end position="30"/>
    </location>
</feature>
<dbReference type="AlphaFoldDB" id="A0A1E3A9N0"/>
<accession>A0A1E3A9N0</accession>
<gene>
    <name evidence="3" type="ORF">BEI61_01225</name>
</gene>
<protein>
    <recommendedName>
        <fullName evidence="2">Zinc-ribbon domain-containing protein</fullName>
    </recommendedName>
</protein>
<dbReference type="RefSeq" id="WP_069151641.1">
    <property type="nucleotide sequence ID" value="NZ_MCGH01000002.1"/>
</dbReference>
<sequence length="183" mass="20685">MENITEIVCPNCGEKLPGDSVFCAKCGTRLNEDAQQEVQGVEQVAKPTGFFAKYKKIIGIAAAAVVIVLIVLFAVNTVQRTNLKKELLRDWCKVEGEKDSYILCVLDFSEKEVEYRLETGYAWMDTSLATYDYKVISGNKIKVLRYGDDWETFSIEFNDEKTIMITTPALTSTDAREVWVNLD</sequence>
<name>A0A1E3A9N0_9FIRM</name>
<dbReference type="Proteomes" id="UP000094067">
    <property type="component" value="Unassembled WGS sequence"/>
</dbReference>
<dbReference type="InterPro" id="IPR038587">
    <property type="entry name" value="Ribosomal_eL40_sf"/>
</dbReference>
<dbReference type="Gene3D" id="4.10.1060.50">
    <property type="match status" value="1"/>
</dbReference>
<reference evidence="3 4" key="1">
    <citation type="submission" date="2016-07" db="EMBL/GenBank/DDBJ databases">
        <title>Characterization of isolates of Eisenbergiella tayi derived from blood cultures, using whole genome sequencing.</title>
        <authorList>
            <person name="Burdz T."/>
            <person name="Wiebe D."/>
            <person name="Huynh C."/>
            <person name="Bernard K."/>
        </authorList>
    </citation>
    <scope>NUCLEOTIDE SEQUENCE [LARGE SCALE GENOMIC DNA]</scope>
    <source>
        <strain evidence="3 4">NML 110608</strain>
    </source>
</reference>
<dbReference type="PATRIC" id="fig|1432052.4.peg.1376"/>
<dbReference type="EMBL" id="MCGH01000002">
    <property type="protein sequence ID" value="ODM05339.1"/>
    <property type="molecule type" value="Genomic_DNA"/>
</dbReference>
<evidence type="ECO:0000259" key="2">
    <source>
        <dbReference type="Pfam" id="PF13240"/>
    </source>
</evidence>
<dbReference type="Pfam" id="PF13240">
    <property type="entry name" value="Zn_Ribbon_1"/>
    <property type="match status" value="1"/>
</dbReference>
<keyword evidence="1" id="KW-0812">Transmembrane</keyword>
<keyword evidence="1" id="KW-0472">Membrane</keyword>
<organism evidence="3 4">
    <name type="scientific">Eisenbergiella tayi</name>
    <dbReference type="NCBI Taxonomy" id="1432052"/>
    <lineage>
        <taxon>Bacteria</taxon>
        <taxon>Bacillati</taxon>
        <taxon>Bacillota</taxon>
        <taxon>Clostridia</taxon>
        <taxon>Lachnospirales</taxon>
        <taxon>Lachnospiraceae</taxon>
        <taxon>Eisenbergiella</taxon>
    </lineage>
</organism>
<comment type="caution">
    <text evidence="3">The sequence shown here is derived from an EMBL/GenBank/DDBJ whole genome shotgun (WGS) entry which is preliminary data.</text>
</comment>
<evidence type="ECO:0000313" key="3">
    <source>
        <dbReference type="EMBL" id="ODM05339.1"/>
    </source>
</evidence>
<feature type="transmembrane region" description="Helical" evidence="1">
    <location>
        <begin position="57"/>
        <end position="75"/>
    </location>
</feature>
<keyword evidence="1" id="KW-1133">Transmembrane helix</keyword>
<proteinExistence type="predicted"/>